<dbReference type="AlphaFoldDB" id="A0A3P3XHG5"/>
<evidence type="ECO:0000313" key="1">
    <source>
        <dbReference type="EMBL" id="SLM11813.1"/>
    </source>
</evidence>
<evidence type="ECO:0008006" key="2">
    <source>
        <dbReference type="Google" id="ProtNLM"/>
    </source>
</evidence>
<name>A0A3P3XHG5_9SPIR</name>
<sequence length="120" mass="13218">MANKGLLMCVCQGNCPSFQQMNIFDVGNAIRREKLVDYVGIHPQLCSTDGDKFLSTLLKGESTDELYVAACDPTMQVKMFRDALESAGFSKEHIHGVDIRNMTTEQAVGSIKNMLGADKK</sequence>
<dbReference type="EMBL" id="FWDM01000014">
    <property type="protein sequence ID" value="SLM11813.1"/>
    <property type="molecule type" value="Genomic_DNA"/>
</dbReference>
<proteinExistence type="predicted"/>
<reference evidence="1" key="1">
    <citation type="submission" date="2017-02" db="EMBL/GenBank/DDBJ databases">
        <authorList>
            <person name="Regsiter A."/>
            <person name="William W."/>
        </authorList>
    </citation>
    <scope>NUCLEOTIDE SEQUENCE</scope>
    <source>
        <strain evidence="1">Bib</strain>
    </source>
</reference>
<organism evidence="1">
    <name type="scientific">uncultured spirochete</name>
    <dbReference type="NCBI Taxonomy" id="156406"/>
    <lineage>
        <taxon>Bacteria</taxon>
        <taxon>Pseudomonadati</taxon>
        <taxon>Spirochaetota</taxon>
        <taxon>Spirochaetia</taxon>
        <taxon>Spirochaetales</taxon>
        <taxon>environmental samples</taxon>
    </lineage>
</organism>
<gene>
    <name evidence="1" type="ORF">SPIROBIBN47_210084</name>
</gene>
<accession>A0A3P3XHG5</accession>
<protein>
    <recommendedName>
        <fullName evidence="2">Heterodisulfide reductase subunit A-like protein</fullName>
    </recommendedName>
</protein>